<sequence length="88" mass="10070">MHSIYHYAMSHIPNESLRLFRTTYLVPSGSYPRHGTNRRVATTLKLCMYQLAKPTPHPSFTPPHMDITISTANHPPYLAIRCMVTIAF</sequence>
<protein>
    <submittedName>
        <fullName evidence="1">Uncharacterized protein</fullName>
    </submittedName>
</protein>
<evidence type="ECO:0000313" key="2">
    <source>
        <dbReference type="Proteomes" id="UP000053424"/>
    </source>
</evidence>
<dbReference type="Proteomes" id="UP000053424">
    <property type="component" value="Unassembled WGS sequence"/>
</dbReference>
<organism evidence="1 2">
    <name type="scientific">Hebeloma cylindrosporum</name>
    <dbReference type="NCBI Taxonomy" id="76867"/>
    <lineage>
        <taxon>Eukaryota</taxon>
        <taxon>Fungi</taxon>
        <taxon>Dikarya</taxon>
        <taxon>Basidiomycota</taxon>
        <taxon>Agaricomycotina</taxon>
        <taxon>Agaricomycetes</taxon>
        <taxon>Agaricomycetidae</taxon>
        <taxon>Agaricales</taxon>
        <taxon>Agaricineae</taxon>
        <taxon>Hymenogastraceae</taxon>
        <taxon>Hebeloma</taxon>
    </lineage>
</organism>
<gene>
    <name evidence="1" type="ORF">M413DRAFT_267964</name>
</gene>
<proteinExistence type="predicted"/>
<dbReference type="AlphaFoldDB" id="A0A0C2YB16"/>
<evidence type="ECO:0000313" key="1">
    <source>
        <dbReference type="EMBL" id="KIM47023.1"/>
    </source>
</evidence>
<keyword evidence="2" id="KW-1185">Reference proteome</keyword>
<dbReference type="HOGENOM" id="CLU_2469348_0_0_1"/>
<name>A0A0C2YB16_HEBCY</name>
<reference evidence="1 2" key="1">
    <citation type="submission" date="2014-04" db="EMBL/GenBank/DDBJ databases">
        <authorList>
            <consortium name="DOE Joint Genome Institute"/>
            <person name="Kuo A."/>
            <person name="Gay G."/>
            <person name="Dore J."/>
            <person name="Kohler A."/>
            <person name="Nagy L.G."/>
            <person name="Floudas D."/>
            <person name="Copeland A."/>
            <person name="Barry K.W."/>
            <person name="Cichocki N."/>
            <person name="Veneault-Fourrey C."/>
            <person name="LaButti K."/>
            <person name="Lindquist E.A."/>
            <person name="Lipzen A."/>
            <person name="Lundell T."/>
            <person name="Morin E."/>
            <person name="Murat C."/>
            <person name="Sun H."/>
            <person name="Tunlid A."/>
            <person name="Henrissat B."/>
            <person name="Grigoriev I.V."/>
            <person name="Hibbett D.S."/>
            <person name="Martin F."/>
            <person name="Nordberg H.P."/>
            <person name="Cantor M.N."/>
            <person name="Hua S.X."/>
        </authorList>
    </citation>
    <scope>NUCLEOTIDE SEQUENCE [LARGE SCALE GENOMIC DNA]</scope>
    <source>
        <strain evidence="2">h7</strain>
    </source>
</reference>
<accession>A0A0C2YB16</accession>
<reference evidence="2" key="2">
    <citation type="submission" date="2015-01" db="EMBL/GenBank/DDBJ databases">
        <title>Evolutionary Origins and Diversification of the Mycorrhizal Mutualists.</title>
        <authorList>
            <consortium name="DOE Joint Genome Institute"/>
            <consortium name="Mycorrhizal Genomics Consortium"/>
            <person name="Kohler A."/>
            <person name="Kuo A."/>
            <person name="Nagy L.G."/>
            <person name="Floudas D."/>
            <person name="Copeland A."/>
            <person name="Barry K.W."/>
            <person name="Cichocki N."/>
            <person name="Veneault-Fourrey C."/>
            <person name="LaButti K."/>
            <person name="Lindquist E.A."/>
            <person name="Lipzen A."/>
            <person name="Lundell T."/>
            <person name="Morin E."/>
            <person name="Murat C."/>
            <person name="Riley R."/>
            <person name="Ohm R."/>
            <person name="Sun H."/>
            <person name="Tunlid A."/>
            <person name="Henrissat B."/>
            <person name="Grigoriev I.V."/>
            <person name="Hibbett D.S."/>
            <person name="Martin F."/>
        </authorList>
    </citation>
    <scope>NUCLEOTIDE SEQUENCE [LARGE SCALE GENOMIC DNA]</scope>
    <source>
        <strain evidence="2">h7</strain>
    </source>
</reference>
<dbReference type="EMBL" id="KN831770">
    <property type="protein sequence ID" value="KIM47023.1"/>
    <property type="molecule type" value="Genomic_DNA"/>
</dbReference>